<feature type="domain" description="HTH myb-type" evidence="6">
    <location>
        <begin position="62"/>
        <end position="116"/>
    </location>
</feature>
<evidence type="ECO:0000313" key="7">
    <source>
        <dbReference type="Proteomes" id="UP000504603"/>
    </source>
</evidence>
<gene>
    <name evidence="8" type="primary">LOC111006171</name>
</gene>
<proteinExistence type="predicted"/>
<keyword evidence="7" id="KW-1185">Reference proteome</keyword>
<sequence length="276" mass="31425">MGRPPCCDKEGVKKGPWTPEEDIVLVSYIQQHGPGNWRAVPTNTGLLRCSKSCRLRWTNYLRPGIKRGNFTHQEENMIIHLQALLGNRWAAIASYLPQRTDNDVKNYWNTHLKKKLRKQLQTNNSNSGGEMGRGQWEKRLQTDIRMARQALWEALTPQNSTPPNFSDSETITNPFPFHYSSKCTTSYASSTENIARLLTGWMNKNPPNNPPTCPNTSDESEAFGSFFRFESFESENSSDCDQPETKLSVLEKWLLEEGGVQGIRSDSLPENEDLIN</sequence>
<dbReference type="CDD" id="cd00167">
    <property type="entry name" value="SANT"/>
    <property type="match status" value="2"/>
</dbReference>
<dbReference type="PANTHER" id="PTHR10641">
    <property type="entry name" value="MYB FAMILY TRANSCRIPTION FACTOR"/>
    <property type="match status" value="1"/>
</dbReference>
<feature type="domain" description="HTH myb-type" evidence="6">
    <location>
        <begin position="9"/>
        <end position="61"/>
    </location>
</feature>
<evidence type="ECO:0000256" key="1">
    <source>
        <dbReference type="ARBA" id="ARBA00004123"/>
    </source>
</evidence>
<dbReference type="Proteomes" id="UP000504603">
    <property type="component" value="Unplaced"/>
</dbReference>
<keyword evidence="3" id="KW-0238">DNA-binding</keyword>
<dbReference type="RefSeq" id="XP_022133632.1">
    <property type="nucleotide sequence ID" value="XM_022277940.1"/>
</dbReference>
<evidence type="ECO:0000256" key="4">
    <source>
        <dbReference type="ARBA" id="ARBA00023242"/>
    </source>
</evidence>
<evidence type="ECO:0000259" key="6">
    <source>
        <dbReference type="PROSITE" id="PS51294"/>
    </source>
</evidence>
<reference evidence="8" key="1">
    <citation type="submission" date="2025-08" db="UniProtKB">
        <authorList>
            <consortium name="RefSeq"/>
        </authorList>
    </citation>
    <scope>IDENTIFICATION</scope>
    <source>
        <strain evidence="8">OHB3-1</strain>
    </source>
</reference>
<dbReference type="SMART" id="SM00717">
    <property type="entry name" value="SANT"/>
    <property type="match status" value="2"/>
</dbReference>
<dbReference type="PANTHER" id="PTHR10641:SF1320">
    <property type="entry name" value="TRANSCRIPTION FACTOR MYB96"/>
    <property type="match status" value="1"/>
</dbReference>
<dbReference type="OrthoDB" id="2143914at2759"/>
<comment type="subcellular location">
    <subcellularLocation>
        <location evidence="1">Nucleus</location>
    </subcellularLocation>
</comment>
<dbReference type="InterPro" id="IPR009057">
    <property type="entry name" value="Homeodomain-like_sf"/>
</dbReference>
<dbReference type="GeneID" id="111006171"/>
<dbReference type="InterPro" id="IPR015495">
    <property type="entry name" value="Myb_TF_plants"/>
</dbReference>
<protein>
    <submittedName>
        <fullName evidence="8">Transcription factor MYB30-like</fullName>
    </submittedName>
</protein>
<evidence type="ECO:0000256" key="3">
    <source>
        <dbReference type="ARBA" id="ARBA00023125"/>
    </source>
</evidence>
<dbReference type="PROSITE" id="PS51294">
    <property type="entry name" value="HTH_MYB"/>
    <property type="match status" value="2"/>
</dbReference>
<dbReference type="Gene3D" id="1.10.10.60">
    <property type="entry name" value="Homeodomain-like"/>
    <property type="match status" value="2"/>
</dbReference>
<dbReference type="KEGG" id="mcha:111006171"/>
<dbReference type="InterPro" id="IPR001005">
    <property type="entry name" value="SANT/Myb"/>
</dbReference>
<dbReference type="GO" id="GO:0009733">
    <property type="term" value="P:response to auxin"/>
    <property type="evidence" value="ECO:0007669"/>
    <property type="project" value="TreeGrafter"/>
</dbReference>
<evidence type="ECO:0000256" key="2">
    <source>
        <dbReference type="ARBA" id="ARBA00022737"/>
    </source>
</evidence>
<feature type="domain" description="Myb-like" evidence="5">
    <location>
        <begin position="9"/>
        <end position="61"/>
    </location>
</feature>
<dbReference type="GO" id="GO:0003677">
    <property type="term" value="F:DNA binding"/>
    <property type="evidence" value="ECO:0007669"/>
    <property type="project" value="UniProtKB-KW"/>
</dbReference>
<dbReference type="AlphaFoldDB" id="A0A6J1BX87"/>
<dbReference type="Pfam" id="PF00249">
    <property type="entry name" value="Myb_DNA-binding"/>
    <property type="match status" value="2"/>
</dbReference>
<keyword evidence="2" id="KW-0677">Repeat</keyword>
<dbReference type="InterPro" id="IPR017930">
    <property type="entry name" value="Myb_dom"/>
</dbReference>
<accession>A0A6J1BX87</accession>
<dbReference type="GO" id="GO:0005634">
    <property type="term" value="C:nucleus"/>
    <property type="evidence" value="ECO:0007669"/>
    <property type="project" value="UniProtKB-SubCell"/>
</dbReference>
<feature type="domain" description="Myb-like" evidence="5">
    <location>
        <begin position="62"/>
        <end position="112"/>
    </location>
</feature>
<evidence type="ECO:0000313" key="8">
    <source>
        <dbReference type="RefSeq" id="XP_022133632.1"/>
    </source>
</evidence>
<evidence type="ECO:0000259" key="5">
    <source>
        <dbReference type="PROSITE" id="PS50090"/>
    </source>
</evidence>
<name>A0A6J1BX87_MOMCH</name>
<keyword evidence="4" id="KW-0539">Nucleus</keyword>
<organism evidence="7 8">
    <name type="scientific">Momordica charantia</name>
    <name type="common">Bitter gourd</name>
    <name type="synonym">Balsam pear</name>
    <dbReference type="NCBI Taxonomy" id="3673"/>
    <lineage>
        <taxon>Eukaryota</taxon>
        <taxon>Viridiplantae</taxon>
        <taxon>Streptophyta</taxon>
        <taxon>Embryophyta</taxon>
        <taxon>Tracheophyta</taxon>
        <taxon>Spermatophyta</taxon>
        <taxon>Magnoliopsida</taxon>
        <taxon>eudicotyledons</taxon>
        <taxon>Gunneridae</taxon>
        <taxon>Pentapetalae</taxon>
        <taxon>rosids</taxon>
        <taxon>fabids</taxon>
        <taxon>Cucurbitales</taxon>
        <taxon>Cucurbitaceae</taxon>
        <taxon>Momordiceae</taxon>
        <taxon>Momordica</taxon>
    </lineage>
</organism>
<dbReference type="SUPFAM" id="SSF46689">
    <property type="entry name" value="Homeodomain-like"/>
    <property type="match status" value="1"/>
</dbReference>
<dbReference type="FunFam" id="1.10.10.60:FF:000001">
    <property type="entry name" value="MYB-related transcription factor"/>
    <property type="match status" value="1"/>
</dbReference>
<dbReference type="PROSITE" id="PS50090">
    <property type="entry name" value="MYB_LIKE"/>
    <property type="match status" value="2"/>
</dbReference>